<dbReference type="Pfam" id="PF06541">
    <property type="entry name" value="ABC_trans_CmpB"/>
    <property type="match status" value="1"/>
</dbReference>
<dbReference type="AlphaFoldDB" id="A0A1H8P8F6"/>
<dbReference type="OrthoDB" id="9789229at2"/>
<reference evidence="3" key="1">
    <citation type="submission" date="2016-10" db="EMBL/GenBank/DDBJ databases">
        <authorList>
            <person name="Varghese N."/>
        </authorList>
    </citation>
    <scope>NUCLEOTIDE SEQUENCE [LARGE SCALE GENOMIC DNA]</scope>
    <source>
        <strain evidence="3">DSM 21843</strain>
    </source>
</reference>
<dbReference type="Proteomes" id="UP000182975">
    <property type="component" value="Unassembled WGS sequence"/>
</dbReference>
<evidence type="ECO:0000313" key="2">
    <source>
        <dbReference type="EMBL" id="SEO38024.1"/>
    </source>
</evidence>
<evidence type="ECO:0000256" key="1">
    <source>
        <dbReference type="SAM" id="Phobius"/>
    </source>
</evidence>
<organism evidence="2 3">
    <name type="scientific">Denitrobacterium detoxificans</name>
    <dbReference type="NCBI Taxonomy" id="79604"/>
    <lineage>
        <taxon>Bacteria</taxon>
        <taxon>Bacillati</taxon>
        <taxon>Actinomycetota</taxon>
        <taxon>Coriobacteriia</taxon>
        <taxon>Eggerthellales</taxon>
        <taxon>Eggerthellaceae</taxon>
        <taxon>Denitrobacterium</taxon>
    </lineage>
</organism>
<accession>A0A1H8P8F6</accession>
<evidence type="ECO:0000313" key="3">
    <source>
        <dbReference type="Proteomes" id="UP000182975"/>
    </source>
</evidence>
<keyword evidence="1" id="KW-0472">Membrane</keyword>
<feature type="transmembrane region" description="Helical" evidence="1">
    <location>
        <begin position="148"/>
        <end position="170"/>
    </location>
</feature>
<proteinExistence type="predicted"/>
<protein>
    <submittedName>
        <fullName evidence="2">Uncharacterized membrane protein</fullName>
    </submittedName>
</protein>
<feature type="transmembrane region" description="Helical" evidence="1">
    <location>
        <begin position="72"/>
        <end position="95"/>
    </location>
</feature>
<gene>
    <name evidence="2" type="ORF">SAMN02910314_00053</name>
</gene>
<dbReference type="InterPro" id="IPR010540">
    <property type="entry name" value="CmpB_TMEM229"/>
</dbReference>
<feature type="transmembrane region" description="Helical" evidence="1">
    <location>
        <begin position="37"/>
        <end position="60"/>
    </location>
</feature>
<keyword evidence="1" id="KW-1133">Transmembrane helix</keyword>
<dbReference type="RefSeq" id="WP_066664307.1">
    <property type="nucleotide sequence ID" value="NZ_CP011402.1"/>
</dbReference>
<sequence length="263" mass="29348">MSVSACVVWFMAFSLLGWVYETIYCTIKEQSWQNRGFLYGPICPIYGAGAMAAILTCSLLNQAGIQLEWWHVFLITCLGSMPLEYGTHWALEAIFDAYWWDYSNMPLNLNGRICLPASLLFGAGGLLVYFVLFPFAQSVNAHIPSMAMDIMALVFVALLSVDATLTISALTQFAQAAKRIETTVDERMTQWVESAVATGQNISEQRERLTSLTRREIAEQVGVLARTSVTRVKGFRVKGADAATSQLEALRNKLRTRSEKKNH</sequence>
<dbReference type="EMBL" id="FOEC01000001">
    <property type="protein sequence ID" value="SEO38024.1"/>
    <property type="molecule type" value="Genomic_DNA"/>
</dbReference>
<keyword evidence="1" id="KW-0812">Transmembrane</keyword>
<keyword evidence="3" id="KW-1185">Reference proteome</keyword>
<feature type="transmembrane region" description="Helical" evidence="1">
    <location>
        <begin position="115"/>
        <end position="136"/>
    </location>
</feature>
<name>A0A1H8P8F6_9ACTN</name>